<dbReference type="InterPro" id="IPR027417">
    <property type="entry name" value="P-loop_NTPase"/>
</dbReference>
<sequence>MGNRRLPIILAKPDREVERDKEKPNESRNSSKPPERPMTQPTIILRTREGENRAVSPNQRPAVVLRKEPEPQIPQYQLAAKHGGGDSTNPLSAPPEMKGSVKLVDDFFQFNDSCLEYLLDQNDFMVVGCLGLQGVGKSTLMSLLAGNLPNENNK</sequence>
<dbReference type="AlphaFoldDB" id="A0A7R9ED82"/>
<reference evidence="4" key="1">
    <citation type="submission" date="2020-11" db="EMBL/GenBank/DDBJ databases">
        <authorList>
            <person name="Tran Van P."/>
        </authorList>
    </citation>
    <scope>NUCLEOTIDE SEQUENCE</scope>
</reference>
<feature type="region of interest" description="Disordered" evidence="3">
    <location>
        <begin position="1"/>
        <end position="69"/>
    </location>
</feature>
<organism evidence="4">
    <name type="scientific">Timema monikensis</name>
    <dbReference type="NCBI Taxonomy" id="170555"/>
    <lineage>
        <taxon>Eukaryota</taxon>
        <taxon>Metazoa</taxon>
        <taxon>Ecdysozoa</taxon>
        <taxon>Arthropoda</taxon>
        <taxon>Hexapoda</taxon>
        <taxon>Insecta</taxon>
        <taxon>Pterygota</taxon>
        <taxon>Neoptera</taxon>
        <taxon>Polyneoptera</taxon>
        <taxon>Phasmatodea</taxon>
        <taxon>Timematodea</taxon>
        <taxon>Timematoidea</taxon>
        <taxon>Timematidae</taxon>
        <taxon>Timema</taxon>
    </lineage>
</organism>
<evidence type="ECO:0008006" key="5">
    <source>
        <dbReference type="Google" id="ProtNLM"/>
    </source>
</evidence>
<protein>
    <recommendedName>
        <fullName evidence="5">Protein SMG9</fullName>
    </recommendedName>
</protein>
<evidence type="ECO:0000256" key="2">
    <source>
        <dbReference type="ARBA" id="ARBA00023161"/>
    </source>
</evidence>
<evidence type="ECO:0000313" key="4">
    <source>
        <dbReference type="EMBL" id="CAD7431686.1"/>
    </source>
</evidence>
<feature type="compositionally biased region" description="Basic and acidic residues" evidence="3">
    <location>
        <begin position="12"/>
        <end position="26"/>
    </location>
</feature>
<name>A0A7R9ED82_9NEOP</name>
<comment type="similarity">
    <text evidence="1">Belongs to the SMG9 family.</text>
</comment>
<gene>
    <name evidence="4" type="ORF">TMSB3V08_LOCUS8408</name>
</gene>
<proteinExistence type="inferred from homology"/>
<dbReference type="EMBL" id="OB795106">
    <property type="protein sequence ID" value="CAD7431686.1"/>
    <property type="molecule type" value="Genomic_DNA"/>
</dbReference>
<dbReference type="PANTHER" id="PTHR14270:SF0">
    <property type="entry name" value="NONSENSE-MEDIATED MRNA DECAY FACTOR SMG9"/>
    <property type="match status" value="1"/>
</dbReference>
<dbReference type="InterPro" id="IPR039177">
    <property type="entry name" value="SMG9"/>
</dbReference>
<dbReference type="PANTHER" id="PTHR14270">
    <property type="entry name" value="NONSENSE-MEDIATED MRNA DECAY FACTOR SMG9"/>
    <property type="match status" value="1"/>
</dbReference>
<keyword evidence="2" id="KW-0866">Nonsense-mediated mRNA decay</keyword>
<accession>A0A7R9ED82</accession>
<evidence type="ECO:0000256" key="1">
    <source>
        <dbReference type="ARBA" id="ARBA00007712"/>
    </source>
</evidence>
<dbReference type="GO" id="GO:0000184">
    <property type="term" value="P:nuclear-transcribed mRNA catabolic process, nonsense-mediated decay"/>
    <property type="evidence" value="ECO:0007669"/>
    <property type="project" value="UniProtKB-KW"/>
</dbReference>
<evidence type="ECO:0000256" key="3">
    <source>
        <dbReference type="SAM" id="MobiDB-lite"/>
    </source>
</evidence>
<dbReference type="SUPFAM" id="SSF52540">
    <property type="entry name" value="P-loop containing nucleoside triphosphate hydrolases"/>
    <property type="match status" value="1"/>
</dbReference>